<proteinExistence type="predicted"/>
<organism evidence="7 8">
    <name type="scientific">Paraglomus brasilianum</name>
    <dbReference type="NCBI Taxonomy" id="144538"/>
    <lineage>
        <taxon>Eukaryota</taxon>
        <taxon>Fungi</taxon>
        <taxon>Fungi incertae sedis</taxon>
        <taxon>Mucoromycota</taxon>
        <taxon>Glomeromycotina</taxon>
        <taxon>Glomeromycetes</taxon>
        <taxon>Paraglomerales</taxon>
        <taxon>Paraglomeraceae</taxon>
        <taxon>Paraglomus</taxon>
    </lineage>
</organism>
<dbReference type="AlphaFoldDB" id="A0A9N8ZE42"/>
<comment type="caution">
    <text evidence="7">The sequence shown here is derived from an EMBL/GenBank/DDBJ whole genome shotgun (WGS) entry which is preliminary data.</text>
</comment>
<keyword evidence="4" id="KW-0804">Transcription</keyword>
<reference evidence="7" key="1">
    <citation type="submission" date="2021-06" db="EMBL/GenBank/DDBJ databases">
        <authorList>
            <person name="Kallberg Y."/>
            <person name="Tangrot J."/>
            <person name="Rosling A."/>
        </authorList>
    </citation>
    <scope>NUCLEOTIDE SEQUENCE</scope>
    <source>
        <strain evidence="7">BR232B</strain>
    </source>
</reference>
<gene>
    <name evidence="7" type="ORF">PBRASI_LOCUS1914</name>
</gene>
<feature type="region of interest" description="Disordered" evidence="6">
    <location>
        <begin position="1"/>
        <end position="77"/>
    </location>
</feature>
<feature type="compositionally biased region" description="Basic and acidic residues" evidence="6">
    <location>
        <begin position="37"/>
        <end position="57"/>
    </location>
</feature>
<accession>A0A9N8ZE42</accession>
<dbReference type="EMBL" id="CAJVPI010000136">
    <property type="protein sequence ID" value="CAG8487492.1"/>
    <property type="molecule type" value="Genomic_DNA"/>
</dbReference>
<dbReference type="OrthoDB" id="10381542at2759"/>
<evidence type="ECO:0000313" key="8">
    <source>
        <dbReference type="Proteomes" id="UP000789739"/>
    </source>
</evidence>
<evidence type="ECO:0000256" key="1">
    <source>
        <dbReference type="ARBA" id="ARBA00004123"/>
    </source>
</evidence>
<evidence type="ECO:0000313" key="7">
    <source>
        <dbReference type="EMBL" id="CAG8487492.1"/>
    </source>
</evidence>
<dbReference type="GO" id="GO:0005654">
    <property type="term" value="C:nucleoplasm"/>
    <property type="evidence" value="ECO:0007669"/>
    <property type="project" value="UniProtKB-ARBA"/>
</dbReference>
<evidence type="ECO:0000256" key="4">
    <source>
        <dbReference type="ARBA" id="ARBA00023163"/>
    </source>
</evidence>
<dbReference type="InterPro" id="IPR013907">
    <property type="entry name" value="Sds3"/>
</dbReference>
<evidence type="ECO:0000256" key="5">
    <source>
        <dbReference type="ARBA" id="ARBA00023242"/>
    </source>
</evidence>
<keyword evidence="8" id="KW-1185">Reference proteome</keyword>
<feature type="compositionally biased region" description="Polar residues" evidence="6">
    <location>
        <begin position="1"/>
        <end position="36"/>
    </location>
</feature>
<dbReference type="PANTHER" id="PTHR21964">
    <property type="entry name" value="BREAST CANCER METASTASIS-SUPPRESSOR 1"/>
    <property type="match status" value="1"/>
</dbReference>
<dbReference type="SMART" id="SM01401">
    <property type="entry name" value="Sds3"/>
    <property type="match status" value="1"/>
</dbReference>
<name>A0A9N8ZE42_9GLOM</name>
<dbReference type="Proteomes" id="UP000789739">
    <property type="component" value="Unassembled WGS sequence"/>
</dbReference>
<sequence>MSLTVTLGNSEESLSEVTTNQATTNDTENDHPVTNGQRHDDSEELLREGSESSHNPDSESNDYFSDESNSEDDNITHSLKRERKTIFQRLMVIETQFSIIKKRVHAAKEALLEKEQQEIQSGTHARFADEYNRIEEVRRRRLRIAEERRKRRSLLAQANFEAQHKQVLDEFMAARRSLRMSMIEERQAKIIRLHKEYAEECQGIDHKDRDLLLRVMEEENPQRIRPVHKKKLPRTLSKRAVETRDRNNVFPRSISSINSISPWLSLSPNGQTKAITFDILVW</sequence>
<dbReference type="GO" id="GO:0010468">
    <property type="term" value="P:regulation of gene expression"/>
    <property type="evidence" value="ECO:0007669"/>
    <property type="project" value="UniProtKB-ARBA"/>
</dbReference>
<keyword evidence="5" id="KW-0539">Nucleus</keyword>
<comment type="subcellular location">
    <subcellularLocation>
        <location evidence="1">Nucleus</location>
    </subcellularLocation>
</comment>
<keyword evidence="3" id="KW-0805">Transcription regulation</keyword>
<evidence type="ECO:0000256" key="2">
    <source>
        <dbReference type="ARBA" id="ARBA00022491"/>
    </source>
</evidence>
<keyword evidence="2" id="KW-0678">Repressor</keyword>
<evidence type="ECO:0000256" key="3">
    <source>
        <dbReference type="ARBA" id="ARBA00023015"/>
    </source>
</evidence>
<protein>
    <submittedName>
        <fullName evidence="7">8838_t:CDS:1</fullName>
    </submittedName>
</protein>
<feature type="compositionally biased region" description="Acidic residues" evidence="6">
    <location>
        <begin position="64"/>
        <end position="73"/>
    </location>
</feature>
<dbReference type="Pfam" id="PF08598">
    <property type="entry name" value="Sds3"/>
    <property type="match status" value="1"/>
</dbReference>
<evidence type="ECO:0000256" key="6">
    <source>
        <dbReference type="SAM" id="MobiDB-lite"/>
    </source>
</evidence>